<name>A0A0X8X1U2_9SPHI</name>
<evidence type="ECO:0000313" key="2">
    <source>
        <dbReference type="Proteomes" id="UP000218263"/>
    </source>
</evidence>
<dbReference type="KEGG" id="mgot:MgSA37_02251"/>
<dbReference type="OrthoDB" id="9800326at2"/>
<dbReference type="Proteomes" id="UP000218263">
    <property type="component" value="Chromosome"/>
</dbReference>
<dbReference type="GO" id="GO:0043565">
    <property type="term" value="F:sequence-specific DNA binding"/>
    <property type="evidence" value="ECO:0007669"/>
    <property type="project" value="InterPro"/>
</dbReference>
<dbReference type="Pfam" id="PF01037">
    <property type="entry name" value="AsnC_trans_reg"/>
    <property type="match status" value="1"/>
</dbReference>
<dbReference type="SUPFAM" id="SSF46785">
    <property type="entry name" value="Winged helix' DNA-binding domain"/>
    <property type="match status" value="1"/>
</dbReference>
<dbReference type="GO" id="GO:0043200">
    <property type="term" value="P:response to amino acid"/>
    <property type="evidence" value="ECO:0007669"/>
    <property type="project" value="TreeGrafter"/>
</dbReference>
<dbReference type="Gene3D" id="1.10.10.10">
    <property type="entry name" value="Winged helix-like DNA-binding domain superfamily/Winged helix DNA-binding domain"/>
    <property type="match status" value="1"/>
</dbReference>
<dbReference type="Gene3D" id="3.30.70.920">
    <property type="match status" value="1"/>
</dbReference>
<organism evidence="1 2">
    <name type="scientific">Mucilaginibacter gotjawali</name>
    <dbReference type="NCBI Taxonomy" id="1550579"/>
    <lineage>
        <taxon>Bacteria</taxon>
        <taxon>Pseudomonadati</taxon>
        <taxon>Bacteroidota</taxon>
        <taxon>Sphingobacteriia</taxon>
        <taxon>Sphingobacteriales</taxon>
        <taxon>Sphingobacteriaceae</taxon>
        <taxon>Mucilaginibacter</taxon>
    </lineage>
</organism>
<dbReference type="PANTHER" id="PTHR30154">
    <property type="entry name" value="LEUCINE-RESPONSIVE REGULATORY PROTEIN"/>
    <property type="match status" value="1"/>
</dbReference>
<dbReference type="GO" id="GO:0005829">
    <property type="term" value="C:cytosol"/>
    <property type="evidence" value="ECO:0007669"/>
    <property type="project" value="TreeGrafter"/>
</dbReference>
<dbReference type="InterPro" id="IPR036388">
    <property type="entry name" value="WH-like_DNA-bd_sf"/>
</dbReference>
<dbReference type="InterPro" id="IPR036390">
    <property type="entry name" value="WH_DNA-bd_sf"/>
</dbReference>
<protein>
    <submittedName>
        <fullName evidence="1">Leucine-responsive regulatory protein</fullName>
    </submittedName>
</protein>
<keyword evidence="2" id="KW-1185">Reference proteome</keyword>
<dbReference type="SMART" id="SM00344">
    <property type="entry name" value="HTH_ASNC"/>
    <property type="match status" value="1"/>
</dbReference>
<evidence type="ECO:0000313" key="1">
    <source>
        <dbReference type="EMBL" id="BAU54080.1"/>
    </source>
</evidence>
<dbReference type="Pfam" id="PF13412">
    <property type="entry name" value="HTH_24"/>
    <property type="match status" value="1"/>
</dbReference>
<proteinExistence type="predicted"/>
<dbReference type="InterPro" id="IPR000485">
    <property type="entry name" value="AsnC-type_HTH_dom"/>
</dbReference>
<dbReference type="InterPro" id="IPR019888">
    <property type="entry name" value="Tscrpt_reg_AsnC-like"/>
</dbReference>
<dbReference type="InterPro" id="IPR019887">
    <property type="entry name" value="Tscrpt_reg_AsnC/Lrp_C"/>
</dbReference>
<dbReference type="PANTHER" id="PTHR30154:SF34">
    <property type="entry name" value="TRANSCRIPTIONAL REGULATOR AZLB"/>
    <property type="match status" value="1"/>
</dbReference>
<dbReference type="PROSITE" id="PS50956">
    <property type="entry name" value="HTH_ASNC_2"/>
    <property type="match status" value="1"/>
</dbReference>
<dbReference type="SUPFAM" id="SSF54909">
    <property type="entry name" value="Dimeric alpha+beta barrel"/>
    <property type="match status" value="1"/>
</dbReference>
<dbReference type="InterPro" id="IPR011008">
    <property type="entry name" value="Dimeric_a/b-barrel"/>
</dbReference>
<gene>
    <name evidence="1" type="primary">lrp_3</name>
    <name evidence="1" type="ORF">MgSA37_02251</name>
</gene>
<reference evidence="1 2" key="1">
    <citation type="submission" date="2015-12" db="EMBL/GenBank/DDBJ databases">
        <title>Genome sequence of Mucilaginibacter gotjawali.</title>
        <authorList>
            <person name="Lee J.S."/>
            <person name="Lee K.C."/>
            <person name="Kim K.K."/>
            <person name="Lee B.W."/>
        </authorList>
    </citation>
    <scope>NUCLEOTIDE SEQUENCE [LARGE SCALE GENOMIC DNA]</scope>
    <source>
        <strain evidence="1 2">SA3-7</strain>
    </source>
</reference>
<dbReference type="AlphaFoldDB" id="A0A0X8X1U2"/>
<accession>A0A0X8X1U2</accession>
<dbReference type="EMBL" id="AP017313">
    <property type="protein sequence ID" value="BAU54080.1"/>
    <property type="molecule type" value="Genomic_DNA"/>
</dbReference>
<dbReference type="RefSeq" id="WP_096351890.1">
    <property type="nucleotide sequence ID" value="NZ_AP017313.1"/>
</dbReference>
<dbReference type="PRINTS" id="PR00033">
    <property type="entry name" value="HTHASNC"/>
</dbReference>
<sequence length="155" mass="17639">MKKKLDKFDIGILNALQNDCRTSCRKIGTQIGLSETPVQLRIQHMVEDGYIKRFTAILDAKKVGYGLIGYVQAKLGEHTEECLTSFMSEAIKLGEVKECYHMSGAYDFLLRVAINDMAEYSSILMKKLARLPGKPHFETFFVMSEGKCETRFDVR</sequence>